<evidence type="ECO:0000313" key="10">
    <source>
        <dbReference type="EMBL" id="KAE8257252.1"/>
    </source>
</evidence>
<accession>A0A177TVB8</accession>
<dbReference type="PANTHER" id="PTHR43734">
    <property type="entry name" value="PHYTOENE DESATURASE"/>
    <property type="match status" value="1"/>
</dbReference>
<keyword evidence="11" id="KW-1185">Reference proteome</keyword>
<evidence type="ECO:0000256" key="7">
    <source>
        <dbReference type="ARBA" id="ARBA00034551"/>
    </source>
</evidence>
<name>A0A177TVB8_9BASI</name>
<sequence>MATNDSRRHVVIIGAGVGGTTLAARLGKLGHRVTVLEKNETSGGRCSLLKHGGHRWDVGPSLYLMPELFAEAFASLGHNINDHLDLVLCSPAYTIHFSPAGVTADGEKGSVPANGDAKPSVGDPLRTAADPHKKLTLSSDLAIMGPQLDALERPYGNKDPLGSFLNFLGEAGTHYEESVEHVLKKDWSVPLWQLATRWELYPMLWRTSVLHVWTNLYRRACHHFKSPQIRQAATFSSMYMGMSPFHAPATYSLLQYAEYAKGIHYPIGGFHAVVAALEKIAREDFGVDFRYGSEKGAVKRIVVDESKGDGWVRGVELENGEMIEADLVVSNADLVWTYNNLLPPSKYARNLRSLAQTCSSISFYWGLSKPLPQLTAHNIFLAPSEVYSSSFDDIFQRGQLPTEASFYVNVPSKLDPQAAPEGKETLVILVPCGPIEQSREEGLEIQGAARTRDAFRPVRERARQQVLDTMEARLGMERGELEKLIEQEYVNEPLDWAERYNLWRGSILGLSHTLLQVLCLRPSIKHAKYRNLYFVGASTQPGTGVPVVVAGSEVVAKRVDRFLRALDAGKTSDDPISTLALLSVLVAVASAVVLVLGLVGWDVSELGRRVMPWP</sequence>
<comment type="pathway">
    <text evidence="2 8">Carotenoid biosynthesis.</text>
</comment>
<dbReference type="GO" id="GO:0016627">
    <property type="term" value="F:oxidoreductase activity, acting on the CH-CH group of donors"/>
    <property type="evidence" value="ECO:0007669"/>
    <property type="project" value="UniProtKB-ARBA"/>
</dbReference>
<dbReference type="Proteomes" id="UP000077521">
    <property type="component" value="Unassembled WGS sequence"/>
</dbReference>
<dbReference type="NCBIfam" id="TIGR02734">
    <property type="entry name" value="crtI_fam"/>
    <property type="match status" value="1"/>
</dbReference>
<evidence type="ECO:0000256" key="3">
    <source>
        <dbReference type="ARBA" id="ARBA00006046"/>
    </source>
</evidence>
<evidence type="ECO:0000256" key="6">
    <source>
        <dbReference type="ARBA" id="ARBA00023002"/>
    </source>
</evidence>
<dbReference type="Gene3D" id="3.50.50.60">
    <property type="entry name" value="FAD/NAD(P)-binding domain"/>
    <property type="match status" value="2"/>
</dbReference>
<dbReference type="EMBL" id="LWDF02000119">
    <property type="protein sequence ID" value="KAE8257252.1"/>
    <property type="molecule type" value="Genomic_DNA"/>
</dbReference>
<organism evidence="10 11">
    <name type="scientific">Tilletia indica</name>
    <dbReference type="NCBI Taxonomy" id="43049"/>
    <lineage>
        <taxon>Eukaryota</taxon>
        <taxon>Fungi</taxon>
        <taxon>Dikarya</taxon>
        <taxon>Basidiomycota</taxon>
        <taxon>Ustilaginomycotina</taxon>
        <taxon>Exobasidiomycetes</taxon>
        <taxon>Tilletiales</taxon>
        <taxon>Tilletiaceae</taxon>
        <taxon>Tilletia</taxon>
    </lineage>
</organism>
<evidence type="ECO:0000256" key="5">
    <source>
        <dbReference type="ARBA" id="ARBA00022746"/>
    </source>
</evidence>
<dbReference type="OrthoDB" id="7777654at2759"/>
<reference evidence="10" key="1">
    <citation type="submission" date="2016-04" db="EMBL/GenBank/DDBJ databases">
        <authorList>
            <person name="Nguyen H.D."/>
            <person name="Samba Siva P."/>
            <person name="Cullis J."/>
            <person name="Levesque C.A."/>
            <person name="Hambleton S."/>
        </authorList>
    </citation>
    <scope>NUCLEOTIDE SEQUENCE</scope>
    <source>
        <strain evidence="10">DAOMC 236416</strain>
    </source>
</reference>
<dbReference type="Pfam" id="PF13450">
    <property type="entry name" value="NAD_binding_8"/>
    <property type="match status" value="1"/>
</dbReference>
<feature type="domain" description="Amine oxidase" evidence="9">
    <location>
        <begin position="219"/>
        <end position="549"/>
    </location>
</feature>
<comment type="caution">
    <text evidence="10">The sequence shown here is derived from an EMBL/GenBank/DDBJ whole genome shotgun (WGS) entry which is preliminary data.</text>
</comment>
<dbReference type="AlphaFoldDB" id="A0A177TVB8"/>
<reference evidence="10" key="2">
    <citation type="journal article" date="2019" name="IMA Fungus">
        <title>Genome sequencing and comparison of five Tilletia species to identify candidate genes for the detection of regulated species infecting wheat.</title>
        <authorList>
            <person name="Nguyen H.D.T."/>
            <person name="Sultana T."/>
            <person name="Kesanakurti P."/>
            <person name="Hambleton S."/>
        </authorList>
    </citation>
    <scope>NUCLEOTIDE SEQUENCE</scope>
    <source>
        <strain evidence="10">DAOMC 236416</strain>
    </source>
</reference>
<dbReference type="InterPro" id="IPR008150">
    <property type="entry name" value="Phytoene_DH_bac_CS"/>
</dbReference>
<evidence type="ECO:0000256" key="2">
    <source>
        <dbReference type="ARBA" id="ARBA00004829"/>
    </source>
</evidence>
<comment type="cofactor">
    <cofactor evidence="1">
        <name>NAD(+)</name>
        <dbReference type="ChEBI" id="CHEBI:57540"/>
    </cofactor>
</comment>
<dbReference type="GO" id="GO:0016117">
    <property type="term" value="P:carotenoid biosynthetic process"/>
    <property type="evidence" value="ECO:0007669"/>
    <property type="project" value="UniProtKB-KW"/>
</dbReference>
<evidence type="ECO:0000256" key="4">
    <source>
        <dbReference type="ARBA" id="ARBA00013293"/>
    </source>
</evidence>
<dbReference type="InterPro" id="IPR002937">
    <property type="entry name" value="Amino_oxidase"/>
</dbReference>
<proteinExistence type="inferred from homology"/>
<gene>
    <name evidence="10" type="ORF">A4X13_0g2478</name>
</gene>
<dbReference type="PROSITE" id="PS00982">
    <property type="entry name" value="PHYTOENE_DH"/>
    <property type="match status" value="1"/>
</dbReference>
<evidence type="ECO:0000313" key="11">
    <source>
        <dbReference type="Proteomes" id="UP000077521"/>
    </source>
</evidence>
<evidence type="ECO:0000256" key="1">
    <source>
        <dbReference type="ARBA" id="ARBA00001911"/>
    </source>
</evidence>
<evidence type="ECO:0000259" key="9">
    <source>
        <dbReference type="Pfam" id="PF01593"/>
    </source>
</evidence>
<dbReference type="Pfam" id="PF01593">
    <property type="entry name" value="Amino_oxidase"/>
    <property type="match status" value="1"/>
</dbReference>
<dbReference type="PANTHER" id="PTHR43734:SF1">
    <property type="entry name" value="PHYTOENE DESATURASE"/>
    <property type="match status" value="1"/>
</dbReference>
<dbReference type="SUPFAM" id="SSF51905">
    <property type="entry name" value="FAD/NAD(P)-binding domain"/>
    <property type="match status" value="1"/>
</dbReference>
<keyword evidence="6 8" id="KW-0560">Oxidoreductase</keyword>
<comment type="similarity">
    <text evidence="3 8">Belongs to the carotenoid/retinoid oxidoreductase family.</text>
</comment>
<dbReference type="InterPro" id="IPR014105">
    <property type="entry name" value="Carotenoid/retinoid_OxRdtase"/>
</dbReference>
<evidence type="ECO:0000256" key="8">
    <source>
        <dbReference type="RuleBase" id="RU362075"/>
    </source>
</evidence>
<keyword evidence="5 8" id="KW-0125">Carotenoid biosynthesis</keyword>
<protein>
    <recommendedName>
        <fullName evidence="4">Phytoene desaturase</fullName>
    </recommendedName>
    <alternativeName>
        <fullName evidence="7">Phytoene desaturase (3,4-didehydrolycopene-forming)</fullName>
    </alternativeName>
</protein>
<dbReference type="InterPro" id="IPR036188">
    <property type="entry name" value="FAD/NAD-bd_sf"/>
</dbReference>